<dbReference type="AlphaFoldDB" id="A0A8S4S0X2"/>
<name>A0A8S4S0X2_9NEOP</name>
<evidence type="ECO:0000313" key="2">
    <source>
        <dbReference type="Proteomes" id="UP000838756"/>
    </source>
</evidence>
<comment type="caution">
    <text evidence="1">The sequence shown here is derived from an EMBL/GenBank/DDBJ whole genome shotgun (WGS) entry which is preliminary data.</text>
</comment>
<dbReference type="EMBL" id="CAKXAJ010025735">
    <property type="protein sequence ID" value="CAH2243280.1"/>
    <property type="molecule type" value="Genomic_DNA"/>
</dbReference>
<dbReference type="OrthoDB" id="407509at2759"/>
<accession>A0A8S4S0X2</accession>
<sequence length="69" mass="8300">MLRLSLRDQIRNEEIRKRARVTDIAQRVAKRWTDDIKRVAGRRWKQAAQVRGFWNSLQKTYVQKCTEIG</sequence>
<dbReference type="Proteomes" id="UP000838756">
    <property type="component" value="Unassembled WGS sequence"/>
</dbReference>
<gene>
    <name evidence="1" type="primary">jg17384</name>
    <name evidence="1" type="ORF">PAEG_LOCUS19443</name>
</gene>
<evidence type="ECO:0000313" key="1">
    <source>
        <dbReference type="EMBL" id="CAH2243280.1"/>
    </source>
</evidence>
<protein>
    <submittedName>
        <fullName evidence="1">Jg17384 protein</fullName>
    </submittedName>
</protein>
<keyword evidence="2" id="KW-1185">Reference proteome</keyword>
<reference evidence="1" key="1">
    <citation type="submission" date="2022-03" db="EMBL/GenBank/DDBJ databases">
        <authorList>
            <person name="Lindestad O."/>
        </authorList>
    </citation>
    <scope>NUCLEOTIDE SEQUENCE</scope>
</reference>
<organism evidence="1 2">
    <name type="scientific">Pararge aegeria aegeria</name>
    <dbReference type="NCBI Taxonomy" id="348720"/>
    <lineage>
        <taxon>Eukaryota</taxon>
        <taxon>Metazoa</taxon>
        <taxon>Ecdysozoa</taxon>
        <taxon>Arthropoda</taxon>
        <taxon>Hexapoda</taxon>
        <taxon>Insecta</taxon>
        <taxon>Pterygota</taxon>
        <taxon>Neoptera</taxon>
        <taxon>Endopterygota</taxon>
        <taxon>Lepidoptera</taxon>
        <taxon>Glossata</taxon>
        <taxon>Ditrysia</taxon>
        <taxon>Papilionoidea</taxon>
        <taxon>Nymphalidae</taxon>
        <taxon>Satyrinae</taxon>
        <taxon>Satyrini</taxon>
        <taxon>Parargina</taxon>
        <taxon>Pararge</taxon>
    </lineage>
</organism>
<proteinExistence type="predicted"/>